<dbReference type="SMART" id="SM00347">
    <property type="entry name" value="HTH_MARR"/>
    <property type="match status" value="1"/>
</dbReference>
<evidence type="ECO:0000259" key="1">
    <source>
        <dbReference type="PROSITE" id="PS50995"/>
    </source>
</evidence>
<dbReference type="PROSITE" id="PS50995">
    <property type="entry name" value="HTH_MARR_2"/>
    <property type="match status" value="1"/>
</dbReference>
<dbReference type="RefSeq" id="WP_090246323.1">
    <property type="nucleotide sequence ID" value="NZ_FNOU01000019.1"/>
</dbReference>
<dbReference type="Pfam" id="PF12802">
    <property type="entry name" value="MarR_2"/>
    <property type="match status" value="1"/>
</dbReference>
<dbReference type="InterPro" id="IPR039422">
    <property type="entry name" value="MarR/SlyA-like"/>
</dbReference>
<keyword evidence="2" id="KW-0238">DNA-binding</keyword>
<dbReference type="Gene3D" id="1.10.10.10">
    <property type="entry name" value="Winged helix-like DNA-binding domain superfamily/Winged helix DNA-binding domain"/>
    <property type="match status" value="1"/>
</dbReference>
<feature type="domain" description="HTH marR-type" evidence="1">
    <location>
        <begin position="5"/>
        <end position="140"/>
    </location>
</feature>
<protein>
    <submittedName>
        <fullName evidence="2">DNA-binding transcriptional regulator, MarR family</fullName>
    </submittedName>
</protein>
<name>A0A1H3HU23_EUBBA</name>
<dbReference type="InterPro" id="IPR036388">
    <property type="entry name" value="WH-like_DNA-bd_sf"/>
</dbReference>
<gene>
    <name evidence="2" type="ORF">SAMN04488579_11938</name>
</gene>
<dbReference type="GO" id="GO:0006950">
    <property type="term" value="P:response to stress"/>
    <property type="evidence" value="ECO:0007669"/>
    <property type="project" value="TreeGrafter"/>
</dbReference>
<dbReference type="GO" id="GO:0003677">
    <property type="term" value="F:DNA binding"/>
    <property type="evidence" value="ECO:0007669"/>
    <property type="project" value="UniProtKB-KW"/>
</dbReference>
<dbReference type="InterPro" id="IPR000835">
    <property type="entry name" value="HTH_MarR-typ"/>
</dbReference>
<dbReference type="GO" id="GO:0003700">
    <property type="term" value="F:DNA-binding transcription factor activity"/>
    <property type="evidence" value="ECO:0007669"/>
    <property type="project" value="InterPro"/>
</dbReference>
<dbReference type="STRING" id="1528.SAMN04488579_11938"/>
<evidence type="ECO:0000313" key="2">
    <source>
        <dbReference type="EMBL" id="SDY19016.1"/>
    </source>
</evidence>
<organism evidence="2 3">
    <name type="scientific">Eubacterium barkeri</name>
    <name type="common">Clostridium barkeri</name>
    <dbReference type="NCBI Taxonomy" id="1528"/>
    <lineage>
        <taxon>Bacteria</taxon>
        <taxon>Bacillati</taxon>
        <taxon>Bacillota</taxon>
        <taxon>Clostridia</taxon>
        <taxon>Eubacteriales</taxon>
        <taxon>Eubacteriaceae</taxon>
        <taxon>Eubacterium</taxon>
    </lineage>
</organism>
<dbReference type="PANTHER" id="PTHR33164">
    <property type="entry name" value="TRANSCRIPTIONAL REGULATOR, MARR FAMILY"/>
    <property type="match status" value="1"/>
</dbReference>
<dbReference type="InterPro" id="IPR036390">
    <property type="entry name" value="WH_DNA-bd_sf"/>
</dbReference>
<evidence type="ECO:0000313" key="3">
    <source>
        <dbReference type="Proteomes" id="UP000199652"/>
    </source>
</evidence>
<proteinExistence type="predicted"/>
<dbReference type="PANTHER" id="PTHR33164:SF43">
    <property type="entry name" value="HTH-TYPE TRANSCRIPTIONAL REPRESSOR YETL"/>
    <property type="match status" value="1"/>
</dbReference>
<accession>A0A1H3HU23</accession>
<dbReference type="PRINTS" id="PR00598">
    <property type="entry name" value="HTHMARR"/>
</dbReference>
<dbReference type="AlphaFoldDB" id="A0A1H3HU23"/>
<keyword evidence="3" id="KW-1185">Reference proteome</keyword>
<dbReference type="EMBL" id="FNOU01000019">
    <property type="protein sequence ID" value="SDY19016.1"/>
    <property type="molecule type" value="Genomic_DNA"/>
</dbReference>
<reference evidence="3" key="1">
    <citation type="submission" date="2016-10" db="EMBL/GenBank/DDBJ databases">
        <authorList>
            <person name="Varghese N."/>
            <person name="Submissions S."/>
        </authorList>
    </citation>
    <scope>NUCLEOTIDE SEQUENCE [LARGE SCALE GENOMIC DNA]</scope>
    <source>
        <strain evidence="3">VPI 5359</strain>
    </source>
</reference>
<dbReference type="OrthoDB" id="5461037at2"/>
<dbReference type="SUPFAM" id="SSF46785">
    <property type="entry name" value="Winged helix' DNA-binding domain"/>
    <property type="match status" value="1"/>
</dbReference>
<dbReference type="Proteomes" id="UP000199652">
    <property type="component" value="Unassembled WGS sequence"/>
</dbReference>
<sequence length="146" mass="17150">MSCRKQELFRAYLKLLELENQCANATLPEYKEGDLTPRQVYYLRIIDGYDALTCSDLAQYTDNSKPTVTEMVNKFISWDCVVKQRSDTDRRVCYIRLTPKGKRIARAEEMQYLRLVEHIENSLTEEEVKQLIGLLNKLSIYTEVEK</sequence>